<dbReference type="SUPFAM" id="SSF56935">
    <property type="entry name" value="Porins"/>
    <property type="match status" value="1"/>
</dbReference>
<dbReference type="AlphaFoldDB" id="Q25C90"/>
<dbReference type="InterPro" id="IPR036942">
    <property type="entry name" value="Beta-barrel_TonB_sf"/>
</dbReference>
<evidence type="ECO:0000256" key="13">
    <source>
        <dbReference type="SAM" id="SignalP"/>
    </source>
</evidence>
<feature type="signal peptide" evidence="13">
    <location>
        <begin position="1"/>
        <end position="32"/>
    </location>
</feature>
<dbReference type="Gene3D" id="2.40.170.20">
    <property type="entry name" value="TonB-dependent receptor, beta-barrel domain"/>
    <property type="match status" value="1"/>
</dbReference>
<dbReference type="NCBIfam" id="TIGR01783">
    <property type="entry name" value="TonB-siderophor"/>
    <property type="match status" value="1"/>
</dbReference>
<dbReference type="GO" id="GO:0038023">
    <property type="term" value="F:signaling receptor activity"/>
    <property type="evidence" value="ECO:0007669"/>
    <property type="project" value="InterPro"/>
</dbReference>
<dbReference type="Gene3D" id="2.170.130.10">
    <property type="entry name" value="TonB-dependent receptor, plug domain"/>
    <property type="match status" value="1"/>
</dbReference>
<evidence type="ECO:0000256" key="9">
    <source>
        <dbReference type="ARBA" id="ARBA00023237"/>
    </source>
</evidence>
<keyword evidence="5 10" id="KW-0812">Transmembrane</keyword>
<keyword evidence="4 10" id="KW-1134">Transmembrane beta strand</keyword>
<sequence length="742" mass="81280">MKYPHEVLQFAPSRLLTAMAAGAAMASPLAHAQQTPANAPVAQQTAQAEPADKVLPTINVKGQAEVEPKTYQPGVTTIGKVPTLPRDVPQTLNIMNESLLLDRGVDSMKQALAGVAGITFNAAEGGTPGGDNINIRGFTARGDFYMDGMRDASTYSRDIFNDERIEVLKGPASMLFGRGSTGAVINQVSKSPMLIDTGRIAVTAGQYSYGRATVDVNKVTGEDAAFRLNAMVQDSDSAREGVTSKRYGFAPSFRWGIGTRDEFQVSYYHLNYDNTPDLGFGWFQGKPVDAAADKFYGFANYDYQKDSADVATANWTHRFDKDTTLTTALRVGQYTRDLFATQATLANGTTSINDNTTVSRGTQPANNPAGENTNVYLQSTYVTRAEFWGMGHQLVGGIDFGNEDVQNFTYTQRATKPATTFGDPDTMAQIGPRGDKVKSNKYKDTSIGVFGQDTLELTKQWKLLLGLRYDYFNADYISPPPNTPNAIGTQYGRTDRLWSYRGGLIYQPSNSQSYYVSIGNSYNTSGDLYQFDARGANTPPEESRNYELGGKWELFGGDLSLSAAIFRTEKFNERNTDPDTTSTNYLLSGKRHTNGLELAASGNITPDWQVYLSYTLQSARIDASNAPASVGQRPGNTPIYAGNIWTTYKVTPKWKIGGGVERMSQRTPPDVVGAGVSTWGGNTNVAPAYTRYDALIEYDEQDYALKLNILNLTNKVYWDALYRGHAVPGQARTVLLTGEYKW</sequence>
<dbReference type="PANTHER" id="PTHR32552">
    <property type="entry name" value="FERRICHROME IRON RECEPTOR-RELATED"/>
    <property type="match status" value="1"/>
</dbReference>
<dbReference type="GO" id="GO:0015891">
    <property type="term" value="P:siderophore transport"/>
    <property type="evidence" value="ECO:0007669"/>
    <property type="project" value="InterPro"/>
</dbReference>
<evidence type="ECO:0000256" key="7">
    <source>
        <dbReference type="ARBA" id="ARBA00023136"/>
    </source>
</evidence>
<feature type="domain" description="TonB-dependent receptor-like beta-barrel" evidence="14">
    <location>
        <begin position="257"/>
        <end position="712"/>
    </location>
</feature>
<comment type="subcellular location">
    <subcellularLocation>
        <location evidence="1 10">Cell outer membrane</location>
        <topology evidence="1 10">Multi-pass membrane protein</topology>
    </subcellularLocation>
</comment>
<evidence type="ECO:0000256" key="12">
    <source>
        <dbReference type="SAM" id="MobiDB-lite"/>
    </source>
</evidence>
<dbReference type="PANTHER" id="PTHR32552:SF83">
    <property type="entry name" value="BLR3904 PROTEIN"/>
    <property type="match status" value="1"/>
</dbReference>
<dbReference type="InterPro" id="IPR037066">
    <property type="entry name" value="Plug_dom_sf"/>
</dbReference>
<keyword evidence="7 10" id="KW-0472">Membrane</keyword>
<dbReference type="CDD" id="cd01347">
    <property type="entry name" value="ligand_gated_channel"/>
    <property type="match status" value="1"/>
</dbReference>
<dbReference type="InterPro" id="IPR000531">
    <property type="entry name" value="Beta-barrel_TonB"/>
</dbReference>
<dbReference type="InterPro" id="IPR039426">
    <property type="entry name" value="TonB-dep_rcpt-like"/>
</dbReference>
<protein>
    <submittedName>
        <fullName evidence="16">TonB-dependent transporter</fullName>
    </submittedName>
</protein>
<keyword evidence="6 11" id="KW-0798">TonB box</keyword>
<proteinExistence type="inferred from homology"/>
<comment type="similarity">
    <text evidence="2 10 11">Belongs to the TonB-dependent receptor family.</text>
</comment>
<evidence type="ECO:0000256" key="3">
    <source>
        <dbReference type="ARBA" id="ARBA00022448"/>
    </source>
</evidence>
<evidence type="ECO:0000256" key="2">
    <source>
        <dbReference type="ARBA" id="ARBA00009810"/>
    </source>
</evidence>
<evidence type="ECO:0000259" key="14">
    <source>
        <dbReference type="Pfam" id="PF00593"/>
    </source>
</evidence>
<keyword evidence="13" id="KW-0732">Signal</keyword>
<keyword evidence="9 10" id="KW-0998">Cell outer membrane</keyword>
<evidence type="ECO:0000256" key="8">
    <source>
        <dbReference type="ARBA" id="ARBA00023170"/>
    </source>
</evidence>
<organism evidence="16">
    <name type="scientific">Sphingomonas sp. A1</name>
    <dbReference type="NCBI Taxonomy" id="90322"/>
    <lineage>
        <taxon>Bacteria</taxon>
        <taxon>Pseudomonadati</taxon>
        <taxon>Pseudomonadota</taxon>
        <taxon>Alphaproteobacteria</taxon>
        <taxon>Sphingomonadales</taxon>
        <taxon>Sphingomonadaceae</taxon>
        <taxon>Sphingomonas</taxon>
    </lineage>
</organism>
<evidence type="ECO:0000256" key="4">
    <source>
        <dbReference type="ARBA" id="ARBA00022452"/>
    </source>
</evidence>
<evidence type="ECO:0000259" key="15">
    <source>
        <dbReference type="Pfam" id="PF07715"/>
    </source>
</evidence>
<dbReference type="EMBL" id="AB211539">
    <property type="protein sequence ID" value="BAE87072.1"/>
    <property type="molecule type" value="Genomic_DNA"/>
</dbReference>
<evidence type="ECO:0000256" key="6">
    <source>
        <dbReference type="ARBA" id="ARBA00023077"/>
    </source>
</evidence>
<keyword evidence="8" id="KW-0675">Receptor</keyword>
<evidence type="ECO:0000256" key="1">
    <source>
        <dbReference type="ARBA" id="ARBA00004571"/>
    </source>
</evidence>
<evidence type="ECO:0000313" key="16">
    <source>
        <dbReference type="EMBL" id="BAE87072.1"/>
    </source>
</evidence>
<dbReference type="InterPro" id="IPR010105">
    <property type="entry name" value="TonB_sidphr_rcpt"/>
</dbReference>
<dbReference type="InterPro" id="IPR012910">
    <property type="entry name" value="Plug_dom"/>
</dbReference>
<dbReference type="GO" id="GO:0015344">
    <property type="term" value="F:siderophore uptake transmembrane transporter activity"/>
    <property type="evidence" value="ECO:0007669"/>
    <property type="project" value="TreeGrafter"/>
</dbReference>
<evidence type="ECO:0000256" key="11">
    <source>
        <dbReference type="RuleBase" id="RU003357"/>
    </source>
</evidence>
<dbReference type="PROSITE" id="PS52016">
    <property type="entry name" value="TONB_DEPENDENT_REC_3"/>
    <property type="match status" value="1"/>
</dbReference>
<evidence type="ECO:0000256" key="5">
    <source>
        <dbReference type="ARBA" id="ARBA00022692"/>
    </source>
</evidence>
<reference evidence="16" key="1">
    <citation type="journal article" date="2005" name="Biochemistry">
        <title>Proteomics-based identification of outer-membrane proteins responsible for import of macromolecules in Sphingomonas sp. A1: alginate-binding flagellin on the cell surface.</title>
        <authorList>
            <person name="Hashimoto W."/>
            <person name="He J."/>
            <person name="Wada Y."/>
            <person name="Nankai H."/>
            <person name="Mikami B."/>
            <person name="Murata K."/>
        </authorList>
    </citation>
    <scope>NUCLEOTIDE SEQUENCE</scope>
    <source>
        <strain evidence="16">A1</strain>
    </source>
</reference>
<feature type="region of interest" description="Disordered" evidence="12">
    <location>
        <begin position="416"/>
        <end position="437"/>
    </location>
</feature>
<gene>
    <name evidence="16" type="primary">p1</name>
</gene>
<feature type="domain" description="TonB-dependent receptor plug" evidence="15">
    <location>
        <begin position="86"/>
        <end position="184"/>
    </location>
</feature>
<evidence type="ECO:0000256" key="10">
    <source>
        <dbReference type="PROSITE-ProRule" id="PRU01360"/>
    </source>
</evidence>
<accession>Q25C90</accession>
<name>Q25C90_9SPHN</name>
<dbReference type="GO" id="GO:0009279">
    <property type="term" value="C:cell outer membrane"/>
    <property type="evidence" value="ECO:0007669"/>
    <property type="project" value="UniProtKB-SubCell"/>
</dbReference>
<dbReference type="Pfam" id="PF00593">
    <property type="entry name" value="TonB_dep_Rec_b-barrel"/>
    <property type="match status" value="1"/>
</dbReference>
<feature type="region of interest" description="Disordered" evidence="12">
    <location>
        <begin position="351"/>
        <end position="371"/>
    </location>
</feature>
<feature type="chain" id="PRO_5004202781" evidence="13">
    <location>
        <begin position="33"/>
        <end position="742"/>
    </location>
</feature>
<keyword evidence="3 10" id="KW-0813">Transport</keyword>
<dbReference type="Pfam" id="PF07715">
    <property type="entry name" value="Plug"/>
    <property type="match status" value="1"/>
</dbReference>